<evidence type="ECO:0000313" key="1">
    <source>
        <dbReference type="EMBL" id="QGZ27230.1"/>
    </source>
</evidence>
<gene>
    <name evidence="1" type="ORF">GP482_03345</name>
</gene>
<dbReference type="Proteomes" id="UP000433223">
    <property type="component" value="Chromosome"/>
</dbReference>
<organism evidence="1 2">
    <name type="scientific">Streptococcus ruminicola</name>
    <dbReference type="NCBI Taxonomy" id="2686210"/>
    <lineage>
        <taxon>Bacteria</taxon>
        <taxon>Bacillati</taxon>
        <taxon>Bacillota</taxon>
        <taxon>Bacilli</taxon>
        <taxon>Lactobacillales</taxon>
        <taxon>Streptococcaceae</taxon>
        <taxon>Streptococcus</taxon>
    </lineage>
</organism>
<reference evidence="1 2" key="1">
    <citation type="submission" date="2019-12" db="EMBL/GenBank/DDBJ databases">
        <title>Complete genome sequence of Streptococcus lutetiensis CNU 77-61 isolated from Capra aegagrus hircus.</title>
        <authorList>
            <person name="Park S.Y."/>
            <person name="Kim J.H."/>
            <person name="Seo S.W."/>
        </authorList>
    </citation>
    <scope>NUCLEOTIDE SEQUENCE [LARGE SCALE GENOMIC DNA]</scope>
    <source>
        <strain evidence="1 2">CNU_77-61</strain>
    </source>
</reference>
<dbReference type="AlphaFoldDB" id="A0AAE6R3L5"/>
<proteinExistence type="predicted"/>
<accession>A0AAE6R3L5</accession>
<sequence>MSTLTEEKRKVVGTMLDQGLLTVNTYDDSKFSRNINFYEWVDMSSNLNPEIYKSIKKNYLNLQY</sequence>
<dbReference type="EMBL" id="CP046875">
    <property type="protein sequence ID" value="QGZ27230.1"/>
    <property type="molecule type" value="Genomic_DNA"/>
</dbReference>
<keyword evidence="2" id="KW-1185">Reference proteome</keyword>
<evidence type="ECO:0000313" key="2">
    <source>
        <dbReference type="Proteomes" id="UP000433223"/>
    </source>
</evidence>
<protein>
    <submittedName>
        <fullName evidence="1">Uncharacterized protein</fullName>
    </submittedName>
</protein>
<name>A0AAE6R3L5_9STRE</name>